<comment type="function">
    <text evidence="1 8">Involved in DNA repair and RecF pathway recombination.</text>
</comment>
<dbReference type="RefSeq" id="WP_123086762.1">
    <property type="nucleotide sequence ID" value="NZ_RIBS01000002.1"/>
</dbReference>
<dbReference type="Proteomes" id="UP000267049">
    <property type="component" value="Unassembled WGS sequence"/>
</dbReference>
<evidence type="ECO:0000256" key="2">
    <source>
        <dbReference type="ARBA" id="ARBA00007452"/>
    </source>
</evidence>
<evidence type="ECO:0000256" key="5">
    <source>
        <dbReference type="ARBA" id="ARBA00023172"/>
    </source>
</evidence>
<evidence type="ECO:0000256" key="8">
    <source>
        <dbReference type="HAMAP-Rule" id="MF_00201"/>
    </source>
</evidence>
<evidence type="ECO:0000256" key="6">
    <source>
        <dbReference type="ARBA" id="ARBA00023204"/>
    </source>
</evidence>
<dbReference type="GO" id="GO:0043590">
    <property type="term" value="C:bacterial nucleoid"/>
    <property type="evidence" value="ECO:0007669"/>
    <property type="project" value="TreeGrafter"/>
</dbReference>
<keyword evidence="11" id="KW-1185">Reference proteome</keyword>
<comment type="caution">
    <text evidence="10">The sequence shown here is derived from an EMBL/GenBank/DDBJ whole genome shotgun (WGS) entry which is preliminary data.</text>
</comment>
<reference evidence="10 11" key="1">
    <citation type="submission" date="2018-11" db="EMBL/GenBank/DDBJ databases">
        <title>Lysobacter cryohumiis sp. nov., isolated from soil in the Tianshan Mountains, Xinjiang, China.</title>
        <authorList>
            <person name="Luo Y."/>
            <person name="Sheng H."/>
        </authorList>
    </citation>
    <scope>NUCLEOTIDE SEQUENCE [LARGE SCALE GENOMIC DNA]</scope>
    <source>
        <strain evidence="10 11">ZS60</strain>
    </source>
</reference>
<dbReference type="SUPFAM" id="SSF50249">
    <property type="entry name" value="Nucleic acid-binding proteins"/>
    <property type="match status" value="1"/>
</dbReference>
<organism evidence="10 11">
    <name type="scientific">Montanilutibacter psychrotolerans</name>
    <dbReference type="NCBI Taxonomy" id="1327343"/>
    <lineage>
        <taxon>Bacteria</taxon>
        <taxon>Pseudomonadati</taxon>
        <taxon>Pseudomonadota</taxon>
        <taxon>Gammaproteobacteria</taxon>
        <taxon>Lysobacterales</taxon>
        <taxon>Lysobacteraceae</taxon>
        <taxon>Montanilutibacter</taxon>
    </lineage>
</organism>
<keyword evidence="4 8" id="KW-0227">DNA damage</keyword>
<dbReference type="Pfam" id="PF02565">
    <property type="entry name" value="RecO_C"/>
    <property type="match status" value="1"/>
</dbReference>
<protein>
    <recommendedName>
        <fullName evidence="3 8">DNA repair protein RecO</fullName>
    </recommendedName>
    <alternativeName>
        <fullName evidence="7 8">Recombination protein O</fullName>
    </alternativeName>
</protein>
<dbReference type="InterPro" id="IPR003717">
    <property type="entry name" value="RecO"/>
</dbReference>
<evidence type="ECO:0000259" key="9">
    <source>
        <dbReference type="Pfam" id="PF11967"/>
    </source>
</evidence>
<dbReference type="InterPro" id="IPR022572">
    <property type="entry name" value="DNA_rep/recomb_RecO_N"/>
</dbReference>
<dbReference type="PANTHER" id="PTHR33991">
    <property type="entry name" value="DNA REPAIR PROTEIN RECO"/>
    <property type="match status" value="1"/>
</dbReference>
<evidence type="ECO:0000256" key="7">
    <source>
        <dbReference type="ARBA" id="ARBA00033409"/>
    </source>
</evidence>
<dbReference type="OrthoDB" id="9804792at2"/>
<dbReference type="HAMAP" id="MF_00201">
    <property type="entry name" value="RecO"/>
    <property type="match status" value="1"/>
</dbReference>
<dbReference type="NCBIfam" id="TIGR00613">
    <property type="entry name" value="reco"/>
    <property type="match status" value="1"/>
</dbReference>
<evidence type="ECO:0000313" key="10">
    <source>
        <dbReference type="EMBL" id="RNF84975.1"/>
    </source>
</evidence>
<dbReference type="GO" id="GO:0006302">
    <property type="term" value="P:double-strand break repair"/>
    <property type="evidence" value="ECO:0007669"/>
    <property type="project" value="TreeGrafter"/>
</dbReference>
<keyword evidence="6 8" id="KW-0234">DNA repair</keyword>
<dbReference type="InterPro" id="IPR012340">
    <property type="entry name" value="NA-bd_OB-fold"/>
</dbReference>
<accession>A0A3M8SWA4</accession>
<sequence length="257" mass="28203">MRLTAEPAFVLHARPWRETSLLVEVLSERHGRMGLVARGVQGPKRQVLRAALQPLQWIRFDAVQQGELARLVSAEALDAAPRLVGDAMLAGFYLNELTLRLAPRQDPQPGLFAAYGRARARLGSDDSVAWTLRRFERDLLDELGVGFEWHCDGDGVAIDAAARYRLDPEHGPRRLLMDRGQADRAGAATGAGLLALGADTRPGAEDLSSLRRALRGVLAHHLGPRGLKSWEMLESLARVTPRRLPPASTRQHDDGTA</sequence>
<feature type="domain" description="DNA replication/recombination mediator RecO N-terminal" evidence="9">
    <location>
        <begin position="1"/>
        <end position="78"/>
    </location>
</feature>
<dbReference type="GO" id="GO:0006310">
    <property type="term" value="P:DNA recombination"/>
    <property type="evidence" value="ECO:0007669"/>
    <property type="project" value="UniProtKB-UniRule"/>
</dbReference>
<comment type="similarity">
    <text evidence="2 8">Belongs to the RecO family.</text>
</comment>
<gene>
    <name evidence="8 10" type="primary">recO</name>
    <name evidence="10" type="ORF">EER27_04065</name>
</gene>
<evidence type="ECO:0000256" key="3">
    <source>
        <dbReference type="ARBA" id="ARBA00021310"/>
    </source>
</evidence>
<dbReference type="PANTHER" id="PTHR33991:SF1">
    <property type="entry name" value="DNA REPAIR PROTEIN RECO"/>
    <property type="match status" value="1"/>
</dbReference>
<evidence type="ECO:0000256" key="1">
    <source>
        <dbReference type="ARBA" id="ARBA00003065"/>
    </source>
</evidence>
<evidence type="ECO:0000313" key="11">
    <source>
        <dbReference type="Proteomes" id="UP000267049"/>
    </source>
</evidence>
<dbReference type="InterPro" id="IPR042242">
    <property type="entry name" value="RecO_C"/>
</dbReference>
<proteinExistence type="inferred from homology"/>
<dbReference type="Pfam" id="PF11967">
    <property type="entry name" value="RecO_N"/>
    <property type="match status" value="1"/>
</dbReference>
<dbReference type="Gene3D" id="1.20.1440.120">
    <property type="entry name" value="Recombination protein O, C-terminal domain"/>
    <property type="match status" value="1"/>
</dbReference>
<dbReference type="Gene3D" id="2.40.50.140">
    <property type="entry name" value="Nucleic acid-binding proteins"/>
    <property type="match status" value="1"/>
</dbReference>
<evidence type="ECO:0000256" key="4">
    <source>
        <dbReference type="ARBA" id="ARBA00022763"/>
    </source>
</evidence>
<name>A0A3M8SWA4_9GAMM</name>
<dbReference type="EMBL" id="RIBS01000002">
    <property type="protein sequence ID" value="RNF84975.1"/>
    <property type="molecule type" value="Genomic_DNA"/>
</dbReference>
<keyword evidence="5 8" id="KW-0233">DNA recombination</keyword>
<dbReference type="AlphaFoldDB" id="A0A3M8SWA4"/>